<evidence type="ECO:0000313" key="3">
    <source>
        <dbReference type="Proteomes" id="UP000182993"/>
    </source>
</evidence>
<dbReference type="STRING" id="56956.A0O31_02251"/>
<dbReference type="EMBL" id="AP025593">
    <property type="protein sequence ID" value="BDG16433.1"/>
    <property type="molecule type" value="Genomic_DNA"/>
</dbReference>
<dbReference type="AlphaFoldDB" id="A0A1J0LXT3"/>
<evidence type="ECO:0000313" key="1">
    <source>
        <dbReference type="EMBL" id="APD10285.1"/>
    </source>
</evidence>
<evidence type="ECO:0008006" key="5">
    <source>
        <dbReference type="Google" id="ProtNLM"/>
    </source>
</evidence>
<dbReference type="EMBL" id="CP016312">
    <property type="protein sequence ID" value="APD10285.1"/>
    <property type="molecule type" value="Genomic_DNA"/>
</dbReference>
<organism evidence="1 3">
    <name type="scientific">Thermus brockianus</name>
    <dbReference type="NCBI Taxonomy" id="56956"/>
    <lineage>
        <taxon>Bacteria</taxon>
        <taxon>Thermotogati</taxon>
        <taxon>Deinococcota</taxon>
        <taxon>Deinococci</taxon>
        <taxon>Thermales</taxon>
        <taxon>Thermaceae</taxon>
        <taxon>Thermus</taxon>
    </lineage>
</organism>
<reference evidence="2 4" key="3">
    <citation type="journal article" date="2022" name="Microbiol. Resour. Announc.">
        <title>Complete Genome Sequences of Thermus Strains Isolated from Senami Hot Spring in Japan.</title>
        <authorList>
            <person name="Miyazaki K."/>
        </authorList>
    </citation>
    <scope>NUCLEOTIDE SEQUENCE [LARGE SCALE GENOMIC DNA]</scope>
    <source>
        <strain evidence="2 4">SNM4-1</strain>
    </source>
</reference>
<gene>
    <name evidence="1" type="ORF">A0O31_02251</name>
    <name evidence="2" type="ORF">TbrSNM41_11670</name>
</gene>
<accession>A0A1J0LXT3</accession>
<dbReference type="KEGG" id="tbc:A0O31_02251"/>
<proteinExistence type="predicted"/>
<dbReference type="Proteomes" id="UP000182993">
    <property type="component" value="Chromosome"/>
</dbReference>
<keyword evidence="4" id="KW-1185">Reference proteome</keyword>
<reference evidence="1" key="2">
    <citation type="journal article" date="2017" name="Stand. Genomic Sci.">
        <title>Complete genome sequence of Thermus brockianus GE-1 reveals key enzymes of xylan/xylose metabolism.</title>
        <authorList>
            <person name="Schaefers C."/>
            <person name="Blank S."/>
            <person name="Wiebusch S."/>
            <person name="Elleuche S."/>
            <person name="Antranikian G."/>
        </authorList>
    </citation>
    <scope>NUCLEOTIDE SEQUENCE</scope>
    <source>
        <strain evidence="1">GE-1</strain>
    </source>
</reference>
<reference evidence="3" key="1">
    <citation type="submission" date="2016-06" db="EMBL/GenBank/DDBJ databases">
        <title>Whole genome sequencing of Thermus brockianus strain GE-1.</title>
        <authorList>
            <person name="Schaefers C."/>
            <person name="Blank S."/>
            <person name="Wiebusch S."/>
            <person name="Elleuche S."/>
            <person name="Antranikian G."/>
        </authorList>
    </citation>
    <scope>NUCLEOTIDE SEQUENCE [LARGE SCALE GENOMIC DNA]</scope>
    <source>
        <strain evidence="3">GE-1</strain>
    </source>
</reference>
<dbReference type="Proteomes" id="UP000831120">
    <property type="component" value="Chromosome"/>
</dbReference>
<evidence type="ECO:0000313" key="2">
    <source>
        <dbReference type="EMBL" id="BDG16433.1"/>
    </source>
</evidence>
<protein>
    <recommendedName>
        <fullName evidence="5">DUF5723 domain-containing protein</fullName>
    </recommendedName>
</protein>
<evidence type="ECO:0000313" key="4">
    <source>
        <dbReference type="Proteomes" id="UP000831120"/>
    </source>
</evidence>
<name>A0A1J0LXT3_THEBO</name>
<sequence length="405" mass="41804">MRGVVLVAGVCLVLGWGALGQPALYPEGPQALPLEGGLEIALPNVGLEVDNNTLTLADLINVGALLRDPQPTDILLLAAKVPRGTDSVATLRGLGQVFAVAWPFGVDPLTGSAAFTLGLSYGIEARGRLNIGKDLVSLAQDGAQPGDVLVLDGTKGTGAVFDRLTLQAALPLLDGLVVAGAELSVLYARFLAHAGLGGSLYYDANGYDGGVSLEAVEGGGGFGYQLGFGVQTRLPTLGAGIRFRVLGQLSYTGDRRTVSVQATDAAALDIVECLRNGTGNTQVSCVSQTTQMAGSLPLPTEIDAYAYYPIFLGQGEPLFLLARARGVFGGFLDEGWRLGVGASYRLFTQVPLGVELGIGGPSGFSVGFRVGLELPGAELRFGLAQRGGFLLGAKGAEFRLAAVLK</sequence>